<evidence type="ECO:0000313" key="3">
    <source>
        <dbReference type="Proteomes" id="UP001159363"/>
    </source>
</evidence>
<dbReference type="PANTHER" id="PTHR46609">
    <property type="entry name" value="EXONUCLEASE, PHAGE-TYPE/RECB, C-TERMINAL DOMAIN-CONTAINING PROTEIN"/>
    <property type="match status" value="1"/>
</dbReference>
<keyword evidence="3" id="KW-1185">Reference proteome</keyword>
<organism evidence="2 3">
    <name type="scientific">Dryococelus australis</name>
    <dbReference type="NCBI Taxonomy" id="614101"/>
    <lineage>
        <taxon>Eukaryota</taxon>
        <taxon>Metazoa</taxon>
        <taxon>Ecdysozoa</taxon>
        <taxon>Arthropoda</taxon>
        <taxon>Hexapoda</taxon>
        <taxon>Insecta</taxon>
        <taxon>Pterygota</taxon>
        <taxon>Neoptera</taxon>
        <taxon>Polyneoptera</taxon>
        <taxon>Phasmatodea</taxon>
        <taxon>Verophasmatodea</taxon>
        <taxon>Anareolatae</taxon>
        <taxon>Phasmatidae</taxon>
        <taxon>Eurycanthinae</taxon>
        <taxon>Dryococelus</taxon>
    </lineage>
</organism>
<proteinExistence type="predicted"/>
<accession>A0ABQ9I935</accession>
<protein>
    <recommendedName>
        <fullName evidence="1">YqaJ viral recombinase domain-containing protein</fullName>
    </recommendedName>
</protein>
<dbReference type="PANTHER" id="PTHR46609:SF8">
    <property type="entry name" value="YQAJ VIRAL RECOMBINASE DOMAIN-CONTAINING PROTEIN"/>
    <property type="match status" value="1"/>
</dbReference>
<name>A0ABQ9I935_9NEOP</name>
<reference evidence="2 3" key="1">
    <citation type="submission" date="2023-02" db="EMBL/GenBank/DDBJ databases">
        <title>LHISI_Scaffold_Assembly.</title>
        <authorList>
            <person name="Stuart O.P."/>
            <person name="Cleave R."/>
            <person name="Magrath M.J.L."/>
            <person name="Mikheyev A.S."/>
        </authorList>
    </citation>
    <scope>NUCLEOTIDE SEQUENCE [LARGE SCALE GENOMIC DNA]</scope>
    <source>
        <strain evidence="2">Daus_M_001</strain>
        <tissue evidence="2">Leg muscle</tissue>
    </source>
</reference>
<gene>
    <name evidence="2" type="ORF">PR048_005013</name>
</gene>
<dbReference type="InterPro" id="IPR019080">
    <property type="entry name" value="YqaJ_viral_recombinase"/>
</dbReference>
<comment type="caution">
    <text evidence="2">The sequence shown here is derived from an EMBL/GenBank/DDBJ whole genome shotgun (WGS) entry which is preliminary data.</text>
</comment>
<dbReference type="InterPro" id="IPR011604">
    <property type="entry name" value="PDDEXK-like_dom_sf"/>
</dbReference>
<dbReference type="InterPro" id="IPR011335">
    <property type="entry name" value="Restrct_endonuc-II-like"/>
</dbReference>
<dbReference type="Pfam" id="PF09588">
    <property type="entry name" value="YqaJ"/>
    <property type="match status" value="1"/>
</dbReference>
<dbReference type="EMBL" id="JARBHB010000002">
    <property type="protein sequence ID" value="KAJ8892433.1"/>
    <property type="molecule type" value="Genomic_DNA"/>
</dbReference>
<evidence type="ECO:0000259" key="1">
    <source>
        <dbReference type="Pfam" id="PF09588"/>
    </source>
</evidence>
<dbReference type="SUPFAM" id="SSF52980">
    <property type="entry name" value="Restriction endonuclease-like"/>
    <property type="match status" value="1"/>
</dbReference>
<dbReference type="Proteomes" id="UP001159363">
    <property type="component" value="Chromosome 2"/>
</dbReference>
<sequence length="158" mass="18213">MVYLKEDDPRMKLLCADNIQDADMELSAGIGDIPRRNQRVTRYGIANKLFAIAQLQKQLEREIEPAGLFVNPVLPWLAATTDGLVGNDALVEVKCPVTTRNLTPQGAVKEKKLTYCVLKDDHIHLKENHPYRYQVQGQLRISQRKNCYFVLWTRKEYQ</sequence>
<evidence type="ECO:0000313" key="2">
    <source>
        <dbReference type="EMBL" id="KAJ8892433.1"/>
    </source>
</evidence>
<feature type="domain" description="YqaJ viral recombinase" evidence="1">
    <location>
        <begin position="64"/>
        <end position="143"/>
    </location>
</feature>
<dbReference type="Gene3D" id="3.90.320.10">
    <property type="match status" value="1"/>
</dbReference>
<dbReference type="InterPro" id="IPR051703">
    <property type="entry name" value="NF-kappa-B_Signaling_Reg"/>
</dbReference>
<dbReference type="CDD" id="cd22343">
    <property type="entry name" value="PDDEXK_lambda_exonuclease-like"/>
    <property type="match status" value="1"/>
</dbReference>